<keyword evidence="11 14" id="KW-0482">Metalloprotease</keyword>
<dbReference type="InterPro" id="IPR046342">
    <property type="entry name" value="CBS_dom_sf"/>
</dbReference>
<keyword evidence="10 14" id="KW-1133">Transmembrane helix</keyword>
<dbReference type="SUPFAM" id="SSF54631">
    <property type="entry name" value="CBS-domain pair"/>
    <property type="match status" value="1"/>
</dbReference>
<keyword evidence="6 14" id="KW-0479">Metal-binding</keyword>
<evidence type="ECO:0000256" key="10">
    <source>
        <dbReference type="ARBA" id="ARBA00022989"/>
    </source>
</evidence>
<feature type="domain" description="CBS" evidence="18">
    <location>
        <begin position="264"/>
        <end position="321"/>
    </location>
</feature>
<evidence type="ECO:0000256" key="3">
    <source>
        <dbReference type="ARBA" id="ARBA00022475"/>
    </source>
</evidence>
<evidence type="ECO:0000256" key="6">
    <source>
        <dbReference type="ARBA" id="ARBA00022723"/>
    </source>
</evidence>
<evidence type="ECO:0000256" key="16">
    <source>
        <dbReference type="PIRSR" id="PIRSR006404-2"/>
    </source>
</evidence>
<keyword evidence="12 17" id="KW-0129">CBS domain</keyword>
<keyword evidence="5 14" id="KW-0812">Transmembrane</keyword>
<feature type="transmembrane region" description="Helical" evidence="14">
    <location>
        <begin position="151"/>
        <end position="171"/>
    </location>
</feature>
<evidence type="ECO:0000313" key="20">
    <source>
        <dbReference type="Proteomes" id="UP000321805"/>
    </source>
</evidence>
<keyword evidence="3 14" id="KW-1003">Cell membrane</keyword>
<dbReference type="Pfam" id="PF00571">
    <property type="entry name" value="CBS"/>
    <property type="match status" value="2"/>
</dbReference>
<dbReference type="GO" id="GO:0008237">
    <property type="term" value="F:metallopeptidase activity"/>
    <property type="evidence" value="ECO:0007669"/>
    <property type="project" value="UniProtKB-UniRule"/>
</dbReference>
<evidence type="ECO:0000256" key="7">
    <source>
        <dbReference type="ARBA" id="ARBA00022737"/>
    </source>
</evidence>
<evidence type="ECO:0000256" key="9">
    <source>
        <dbReference type="ARBA" id="ARBA00022833"/>
    </source>
</evidence>
<keyword evidence="9 14" id="KW-0862">Zinc</keyword>
<evidence type="ECO:0000256" key="2">
    <source>
        <dbReference type="ARBA" id="ARBA00007931"/>
    </source>
</evidence>
<dbReference type="Gene3D" id="3.10.580.10">
    <property type="entry name" value="CBS-domain"/>
    <property type="match status" value="1"/>
</dbReference>
<feature type="transmembrane region" description="Helical" evidence="14">
    <location>
        <begin position="48"/>
        <end position="68"/>
    </location>
</feature>
<dbReference type="Proteomes" id="UP000321805">
    <property type="component" value="Chromosome"/>
</dbReference>
<proteinExistence type="inferred from homology"/>
<dbReference type="KEGG" id="bsol:FSW04_07625"/>
<sequence>MFSGRGSVQLARVFGIRIGASPSWFVVLFVMIYSFSGFFDSVLDVSNSVAYLVTVAAVLLFFVSLALHELGHALVARRNGIEVLGIDLWIFGGLAKLSRDSETPGEEFRIAAAGPAVTALIALICLGGVAATSHLGEAVDSYTHGDSTTPLLALLSWLGIVNLWLLAFNLLPGFPLDGGRIARAAIWRATGDRHRATRAAGRIGQGLAYLLMGFGLYLALGGGDPFAGIWLLILGWFISSGARGAIAASAFSDRIDGVTAADVMDAEPVAVPGTTTALAAQDEFFLRYRLPWFPVTDAAGRVLGLLRAELVDGALASGRPTLPVDDLLDAAADGDAHVARDTPLESLLSSEALRRLGALVVVDADGRLCGLVTLDHVRRALAAGLELRP</sequence>
<evidence type="ECO:0000256" key="8">
    <source>
        <dbReference type="ARBA" id="ARBA00022801"/>
    </source>
</evidence>
<accession>A0A5B8U3F7</accession>
<feature type="transmembrane region" description="Helical" evidence="14">
    <location>
        <begin position="12"/>
        <end position="36"/>
    </location>
</feature>
<protein>
    <recommendedName>
        <fullName evidence="14">Zinc metalloprotease</fullName>
    </recommendedName>
</protein>
<dbReference type="OrthoDB" id="9781963at2"/>
<feature type="binding site" evidence="16">
    <location>
        <position position="68"/>
    </location>
    <ligand>
        <name>Zn(2+)</name>
        <dbReference type="ChEBI" id="CHEBI:29105"/>
        <note>catalytic</note>
    </ligand>
</feature>
<feature type="binding site" evidence="16">
    <location>
        <position position="72"/>
    </location>
    <ligand>
        <name>Zn(2+)</name>
        <dbReference type="ChEBI" id="CHEBI:29105"/>
        <note>catalytic</note>
    </ligand>
</feature>
<evidence type="ECO:0000256" key="13">
    <source>
        <dbReference type="ARBA" id="ARBA00023136"/>
    </source>
</evidence>
<feature type="transmembrane region" description="Helical" evidence="14">
    <location>
        <begin position="226"/>
        <end position="246"/>
    </location>
</feature>
<evidence type="ECO:0000256" key="14">
    <source>
        <dbReference type="PIRNR" id="PIRNR006404"/>
    </source>
</evidence>
<dbReference type="PROSITE" id="PS51371">
    <property type="entry name" value="CBS"/>
    <property type="match status" value="2"/>
</dbReference>
<evidence type="ECO:0000256" key="15">
    <source>
        <dbReference type="PIRSR" id="PIRSR006404-1"/>
    </source>
</evidence>
<reference evidence="19 20" key="1">
    <citation type="journal article" date="2018" name="J. Microbiol.">
        <title>Baekduia soli gen. nov., sp. nov., a novel bacterium isolated from the soil of Baekdu Mountain and proposal of a novel family name, Baekduiaceae fam. nov.</title>
        <authorList>
            <person name="An D.S."/>
            <person name="Siddiqi M.Z."/>
            <person name="Kim K.H."/>
            <person name="Yu H.S."/>
            <person name="Im W.T."/>
        </authorList>
    </citation>
    <scope>NUCLEOTIDE SEQUENCE [LARGE SCALE GENOMIC DNA]</scope>
    <source>
        <strain evidence="19 20">BR7-21</strain>
    </source>
</reference>
<comment type="similarity">
    <text evidence="2 14">Belongs to the peptidase M50B family.</text>
</comment>
<dbReference type="PIRSF" id="PIRSF006404">
    <property type="entry name" value="UCP006404_Pept_M50_CBS"/>
    <property type="match status" value="1"/>
</dbReference>
<dbReference type="AlphaFoldDB" id="A0A5B8U3F7"/>
<keyword evidence="4 14" id="KW-0645">Protease</keyword>
<feature type="active site" evidence="15">
    <location>
        <position position="69"/>
    </location>
</feature>
<keyword evidence="8 14" id="KW-0378">Hydrolase</keyword>
<evidence type="ECO:0000256" key="4">
    <source>
        <dbReference type="ARBA" id="ARBA00022670"/>
    </source>
</evidence>
<feature type="binding site" evidence="16">
    <location>
        <position position="177"/>
    </location>
    <ligand>
        <name>Zn(2+)</name>
        <dbReference type="ChEBI" id="CHEBI:29105"/>
        <note>catalytic</note>
    </ligand>
</feature>
<dbReference type="EMBL" id="CP042430">
    <property type="protein sequence ID" value="QEC47461.1"/>
    <property type="molecule type" value="Genomic_DNA"/>
</dbReference>
<evidence type="ECO:0000313" key="19">
    <source>
        <dbReference type="EMBL" id="QEC47461.1"/>
    </source>
</evidence>
<dbReference type="GO" id="GO:0046872">
    <property type="term" value="F:metal ion binding"/>
    <property type="evidence" value="ECO:0007669"/>
    <property type="project" value="UniProtKB-UniRule"/>
</dbReference>
<evidence type="ECO:0000259" key="18">
    <source>
        <dbReference type="PROSITE" id="PS51371"/>
    </source>
</evidence>
<organism evidence="19 20">
    <name type="scientific">Baekduia soli</name>
    <dbReference type="NCBI Taxonomy" id="496014"/>
    <lineage>
        <taxon>Bacteria</taxon>
        <taxon>Bacillati</taxon>
        <taxon>Actinomycetota</taxon>
        <taxon>Thermoleophilia</taxon>
        <taxon>Solirubrobacterales</taxon>
        <taxon>Baekduiaceae</taxon>
        <taxon>Baekduia</taxon>
    </lineage>
</organism>
<dbReference type="InterPro" id="IPR008915">
    <property type="entry name" value="Peptidase_M50"/>
</dbReference>
<dbReference type="InterPro" id="IPR016483">
    <property type="entry name" value="UCP006404_Pept_M50_CBS"/>
</dbReference>
<keyword evidence="7" id="KW-0677">Repeat</keyword>
<feature type="transmembrane region" description="Helical" evidence="14">
    <location>
        <begin position="203"/>
        <end position="220"/>
    </location>
</feature>
<evidence type="ECO:0000256" key="1">
    <source>
        <dbReference type="ARBA" id="ARBA00004651"/>
    </source>
</evidence>
<feature type="domain" description="CBS" evidence="18">
    <location>
        <begin position="331"/>
        <end position="387"/>
    </location>
</feature>
<dbReference type="Pfam" id="PF02163">
    <property type="entry name" value="Peptidase_M50"/>
    <property type="match status" value="1"/>
</dbReference>
<dbReference type="CDD" id="cd06164">
    <property type="entry name" value="S2P-M50_SpoIVFB_CBS"/>
    <property type="match status" value="1"/>
</dbReference>
<keyword evidence="20" id="KW-1185">Reference proteome</keyword>
<keyword evidence="13 14" id="KW-0472">Membrane</keyword>
<dbReference type="PANTHER" id="PTHR39188">
    <property type="entry name" value="MEMBRANE-ASSOCIATED ZINC METALLOPROTEASE M50B"/>
    <property type="match status" value="1"/>
</dbReference>
<dbReference type="GO" id="GO:0006508">
    <property type="term" value="P:proteolysis"/>
    <property type="evidence" value="ECO:0007669"/>
    <property type="project" value="UniProtKB-KW"/>
</dbReference>
<dbReference type="InterPro" id="IPR000644">
    <property type="entry name" value="CBS_dom"/>
</dbReference>
<comment type="subcellular location">
    <subcellularLocation>
        <location evidence="1 14">Cell membrane</location>
        <topology evidence="1 14">Multi-pass membrane protein</topology>
    </subcellularLocation>
</comment>
<dbReference type="PANTHER" id="PTHR39188:SF3">
    <property type="entry name" value="STAGE IV SPORULATION PROTEIN FB"/>
    <property type="match status" value="1"/>
</dbReference>
<evidence type="ECO:0000256" key="11">
    <source>
        <dbReference type="ARBA" id="ARBA00023049"/>
    </source>
</evidence>
<name>A0A5B8U3F7_9ACTN</name>
<dbReference type="GO" id="GO:0005886">
    <property type="term" value="C:plasma membrane"/>
    <property type="evidence" value="ECO:0007669"/>
    <property type="project" value="UniProtKB-SubCell"/>
</dbReference>
<feature type="transmembrane region" description="Helical" evidence="14">
    <location>
        <begin position="108"/>
        <end position="131"/>
    </location>
</feature>
<evidence type="ECO:0000256" key="17">
    <source>
        <dbReference type="PROSITE-ProRule" id="PRU00703"/>
    </source>
</evidence>
<evidence type="ECO:0000256" key="5">
    <source>
        <dbReference type="ARBA" id="ARBA00022692"/>
    </source>
</evidence>
<comment type="cofactor">
    <cofactor evidence="14 16">
        <name>Zn(2+)</name>
        <dbReference type="ChEBI" id="CHEBI:29105"/>
    </cofactor>
    <text evidence="14 16">Binds 1 zinc ion per subunit.</text>
</comment>
<evidence type="ECO:0000256" key="12">
    <source>
        <dbReference type="ARBA" id="ARBA00023122"/>
    </source>
</evidence>
<gene>
    <name evidence="19" type="ORF">FSW04_07625</name>
</gene>